<dbReference type="GO" id="GO:0016485">
    <property type="term" value="P:protein processing"/>
    <property type="evidence" value="ECO:0007669"/>
    <property type="project" value="TreeGrafter"/>
</dbReference>
<dbReference type="EMBL" id="OC861165">
    <property type="protein sequence ID" value="CAD7629214.1"/>
    <property type="molecule type" value="Genomic_DNA"/>
</dbReference>
<comment type="similarity">
    <text evidence="1">Belongs to the peptidase M13 family.</text>
</comment>
<dbReference type="SUPFAM" id="SSF55486">
    <property type="entry name" value="Metalloproteases ('zincins'), catalytic domain"/>
    <property type="match status" value="1"/>
</dbReference>
<proteinExistence type="inferred from homology"/>
<protein>
    <recommendedName>
        <fullName evidence="4">Peptidase M13 N-terminal domain-containing protein</fullName>
    </recommendedName>
</protein>
<dbReference type="InterPro" id="IPR000718">
    <property type="entry name" value="Peptidase_M13"/>
</dbReference>
<organism evidence="5">
    <name type="scientific">Medioppia subpectinata</name>
    <dbReference type="NCBI Taxonomy" id="1979941"/>
    <lineage>
        <taxon>Eukaryota</taxon>
        <taxon>Metazoa</taxon>
        <taxon>Ecdysozoa</taxon>
        <taxon>Arthropoda</taxon>
        <taxon>Chelicerata</taxon>
        <taxon>Arachnida</taxon>
        <taxon>Acari</taxon>
        <taxon>Acariformes</taxon>
        <taxon>Sarcoptiformes</taxon>
        <taxon>Oribatida</taxon>
        <taxon>Brachypylina</taxon>
        <taxon>Oppioidea</taxon>
        <taxon>Oppiidae</taxon>
        <taxon>Medioppia</taxon>
    </lineage>
</organism>
<dbReference type="PANTHER" id="PTHR11733">
    <property type="entry name" value="ZINC METALLOPROTEASE FAMILY M13 NEPRILYSIN-RELATED"/>
    <property type="match status" value="1"/>
</dbReference>
<evidence type="ECO:0000256" key="3">
    <source>
        <dbReference type="SAM" id="Phobius"/>
    </source>
</evidence>
<evidence type="ECO:0000259" key="4">
    <source>
        <dbReference type="Pfam" id="PF05649"/>
    </source>
</evidence>
<dbReference type="PANTHER" id="PTHR11733:SF241">
    <property type="entry name" value="GH26575P-RELATED"/>
    <property type="match status" value="1"/>
</dbReference>
<name>A0A7R9KUC2_9ACAR</name>
<evidence type="ECO:0000313" key="5">
    <source>
        <dbReference type="EMBL" id="CAD7629214.1"/>
    </source>
</evidence>
<dbReference type="GO" id="GO:0005886">
    <property type="term" value="C:plasma membrane"/>
    <property type="evidence" value="ECO:0007669"/>
    <property type="project" value="TreeGrafter"/>
</dbReference>
<dbReference type="AlphaFoldDB" id="A0A7R9KUC2"/>
<dbReference type="Pfam" id="PF05649">
    <property type="entry name" value="Peptidase_M13_N"/>
    <property type="match status" value="1"/>
</dbReference>
<dbReference type="Proteomes" id="UP000759131">
    <property type="component" value="Unassembled WGS sequence"/>
</dbReference>
<dbReference type="InterPro" id="IPR042089">
    <property type="entry name" value="Peptidase_M13_dom_2"/>
</dbReference>
<gene>
    <name evidence="5" type="ORF">OSB1V03_LOCUS9631</name>
</gene>
<feature type="domain" description="Peptidase M13 N-terminal" evidence="4">
    <location>
        <begin position="117"/>
        <end position="349"/>
    </location>
</feature>
<dbReference type="InterPro" id="IPR008753">
    <property type="entry name" value="Peptidase_M13_N"/>
</dbReference>
<keyword evidence="3" id="KW-0472">Membrane</keyword>
<evidence type="ECO:0000256" key="2">
    <source>
        <dbReference type="SAM" id="MobiDB-lite"/>
    </source>
</evidence>
<keyword evidence="6" id="KW-1185">Reference proteome</keyword>
<dbReference type="Gene3D" id="1.10.1380.10">
    <property type="entry name" value="Neutral endopeptidase , domain2"/>
    <property type="match status" value="1"/>
</dbReference>
<reference evidence="5" key="1">
    <citation type="submission" date="2020-11" db="EMBL/GenBank/DDBJ databases">
        <authorList>
            <person name="Tran Van P."/>
        </authorList>
    </citation>
    <scope>NUCLEOTIDE SEQUENCE</scope>
</reference>
<dbReference type="EMBL" id="CAJPIZ010006590">
    <property type="protein sequence ID" value="CAG2109644.1"/>
    <property type="molecule type" value="Genomic_DNA"/>
</dbReference>
<dbReference type="OrthoDB" id="6696837at2759"/>
<sequence>MIGINCRPNMSTKPNTRTNRPLPADYNKINDLDMSPNRGSRRKRRNYTKLFGFICVILLGILIVCSYYLFQKDYTCVSRNEKKCHATNCIISAAYILNNLNTNINPCNDFYEYSGDLIESLNADKQRKYIQKLIMYYNSCLNEDLIGELDIKPLTKIVDELGGWPVVGWPVSKWPQEGHRFNWINTYVMMRKIGLITNSLISIRVEKDVRNGSRFIAQIAGPEFGLNIENADQSKQYSDLMMEMAEMMGADKSDARNDLYRVFMFEKELISFSLSPKNQQNTTHYNTNNYMTIRQIEKLSPNIDWFQLLTEFTNIPGQFKHNITYDTEVLVRVRPYIQRLNQKLSTTDSRIGFPQELLDENQMDNWLTNRDVNPADIIFTYKPEDNTFFISDLVINGLYKEDVPKALNYGQFGVLIAQQMLKVLDNTNPYNDRDGYGQGWDRESDNLI</sequence>
<accession>A0A7R9KUC2</accession>
<dbReference type="PROSITE" id="PS51885">
    <property type="entry name" value="NEPRILYSIN"/>
    <property type="match status" value="1"/>
</dbReference>
<feature type="region of interest" description="Disordered" evidence="2">
    <location>
        <begin position="1"/>
        <end position="40"/>
    </location>
</feature>
<feature type="compositionally biased region" description="Polar residues" evidence="2">
    <location>
        <begin position="8"/>
        <end position="19"/>
    </location>
</feature>
<keyword evidence="3" id="KW-0812">Transmembrane</keyword>
<dbReference type="GO" id="GO:0004222">
    <property type="term" value="F:metalloendopeptidase activity"/>
    <property type="evidence" value="ECO:0007669"/>
    <property type="project" value="InterPro"/>
</dbReference>
<feature type="transmembrane region" description="Helical" evidence="3">
    <location>
        <begin position="50"/>
        <end position="70"/>
    </location>
</feature>
<keyword evidence="3" id="KW-1133">Transmembrane helix</keyword>
<evidence type="ECO:0000313" key="6">
    <source>
        <dbReference type="Proteomes" id="UP000759131"/>
    </source>
</evidence>
<evidence type="ECO:0000256" key="1">
    <source>
        <dbReference type="ARBA" id="ARBA00007357"/>
    </source>
</evidence>